<gene>
    <name evidence="2" type="ORF">B4088_2711</name>
</gene>
<protein>
    <submittedName>
        <fullName evidence="2">Uncharacterized protein</fullName>
    </submittedName>
</protein>
<comment type="caution">
    <text evidence="2">The sequence shown here is derived from an EMBL/GenBank/DDBJ whole genome shotgun (WGS) entry which is preliminary data.</text>
</comment>
<sequence length="123" mass="13836">MQLTSDSTTLLSIAIVGVITIVVLLWNLKSNKRVDANKEKEKKEAFEMILGIPITYNCSALIHSHEFGLFEGCVSNNVISVYYNDISHHYTVGKGTTLSINKKKILVEEINFEENTVTLTFQK</sequence>
<reference evidence="2 3" key="1">
    <citation type="submission" date="2015-09" db="EMBL/GenBank/DDBJ databases">
        <title>Bacillus cereus food isolates.</title>
        <authorList>
            <person name="Boekhorst J."/>
        </authorList>
    </citation>
    <scope>NUCLEOTIDE SEQUENCE [LARGE SCALE GENOMIC DNA]</scope>
    <source>
        <strain evidence="2 3">B4088</strain>
    </source>
</reference>
<evidence type="ECO:0000313" key="2">
    <source>
        <dbReference type="EMBL" id="KZD65954.1"/>
    </source>
</evidence>
<dbReference type="EMBL" id="LJKE01000045">
    <property type="protein sequence ID" value="KZD65954.1"/>
    <property type="molecule type" value="Genomic_DNA"/>
</dbReference>
<evidence type="ECO:0000256" key="1">
    <source>
        <dbReference type="SAM" id="Phobius"/>
    </source>
</evidence>
<organism evidence="2 3">
    <name type="scientific">Bacillus cereus</name>
    <dbReference type="NCBI Taxonomy" id="1396"/>
    <lineage>
        <taxon>Bacteria</taxon>
        <taxon>Bacillati</taxon>
        <taxon>Bacillota</taxon>
        <taxon>Bacilli</taxon>
        <taxon>Bacillales</taxon>
        <taxon>Bacillaceae</taxon>
        <taxon>Bacillus</taxon>
        <taxon>Bacillus cereus group</taxon>
    </lineage>
</organism>
<dbReference type="PATRIC" id="fig|1396.535.peg.1744"/>
<dbReference type="AlphaFoldDB" id="A0A164NX27"/>
<dbReference type="RefSeq" id="WP_063261173.1">
    <property type="nucleotide sequence ID" value="NZ_LJKE01000045.1"/>
</dbReference>
<keyword evidence="1" id="KW-0472">Membrane</keyword>
<proteinExistence type="predicted"/>
<dbReference type="Proteomes" id="UP000076482">
    <property type="component" value="Unassembled WGS sequence"/>
</dbReference>
<keyword evidence="1" id="KW-1133">Transmembrane helix</keyword>
<feature type="transmembrane region" description="Helical" evidence="1">
    <location>
        <begin position="12"/>
        <end position="28"/>
    </location>
</feature>
<evidence type="ECO:0000313" key="3">
    <source>
        <dbReference type="Proteomes" id="UP000076482"/>
    </source>
</evidence>
<accession>A0A164NX27</accession>
<keyword evidence="1" id="KW-0812">Transmembrane</keyword>
<name>A0A164NX27_BACCE</name>